<evidence type="ECO:0000313" key="14">
    <source>
        <dbReference type="Proteomes" id="UP000223968"/>
    </source>
</evidence>
<dbReference type="PANTHER" id="PTHR12428">
    <property type="entry name" value="OXA1"/>
    <property type="match status" value="1"/>
</dbReference>
<keyword evidence="14" id="KW-1185">Reference proteome</keyword>
<dbReference type="AlphaFoldDB" id="A0A2B7WFW8"/>
<feature type="compositionally biased region" description="Polar residues" evidence="10">
    <location>
        <begin position="18"/>
        <end position="30"/>
    </location>
</feature>
<dbReference type="GO" id="GO:0032979">
    <property type="term" value="P:protein insertion into mitochondrial inner membrane from matrix"/>
    <property type="evidence" value="ECO:0007669"/>
    <property type="project" value="TreeGrafter"/>
</dbReference>
<dbReference type="OrthoDB" id="2148490at2759"/>
<feature type="transmembrane region" description="Helical" evidence="11">
    <location>
        <begin position="287"/>
        <end position="311"/>
    </location>
</feature>
<keyword evidence="6 11" id="KW-1133">Transmembrane helix</keyword>
<dbReference type="GO" id="GO:0005743">
    <property type="term" value="C:mitochondrial inner membrane"/>
    <property type="evidence" value="ECO:0007669"/>
    <property type="project" value="UniProtKB-SubCell"/>
</dbReference>
<proteinExistence type="inferred from homology"/>
<protein>
    <recommendedName>
        <fullName evidence="12">Membrane insertase YidC/Oxa/ALB C-terminal domain-containing protein</fullName>
    </recommendedName>
</protein>
<evidence type="ECO:0000256" key="2">
    <source>
        <dbReference type="ARBA" id="ARBA00009877"/>
    </source>
</evidence>
<feature type="non-terminal residue" evidence="13">
    <location>
        <position position="1"/>
    </location>
</feature>
<evidence type="ECO:0000256" key="5">
    <source>
        <dbReference type="ARBA" id="ARBA00022946"/>
    </source>
</evidence>
<evidence type="ECO:0000313" key="13">
    <source>
        <dbReference type="EMBL" id="PGG95474.1"/>
    </source>
</evidence>
<evidence type="ECO:0000256" key="6">
    <source>
        <dbReference type="ARBA" id="ARBA00022989"/>
    </source>
</evidence>
<evidence type="ECO:0000256" key="8">
    <source>
        <dbReference type="ARBA" id="ARBA00023136"/>
    </source>
</evidence>
<feature type="region of interest" description="Disordered" evidence="10">
    <location>
        <begin position="458"/>
        <end position="478"/>
    </location>
</feature>
<evidence type="ECO:0000259" key="12">
    <source>
        <dbReference type="Pfam" id="PF02096"/>
    </source>
</evidence>
<comment type="subcellular location">
    <subcellularLocation>
        <location evidence="9">Membrane</location>
        <topology evidence="9">Multi-pass membrane protein</topology>
    </subcellularLocation>
    <subcellularLocation>
        <location evidence="1">Mitochondrion inner membrane</location>
        <topology evidence="1">Multi-pass membrane protein</topology>
    </subcellularLocation>
</comment>
<comment type="similarity">
    <text evidence="2 9">Belongs to the OXA1/ALB3/YidC family.</text>
</comment>
<organism evidence="13 14">
    <name type="scientific">Helicocarpus griseus UAMH5409</name>
    <dbReference type="NCBI Taxonomy" id="1447875"/>
    <lineage>
        <taxon>Eukaryota</taxon>
        <taxon>Fungi</taxon>
        <taxon>Dikarya</taxon>
        <taxon>Ascomycota</taxon>
        <taxon>Pezizomycotina</taxon>
        <taxon>Eurotiomycetes</taxon>
        <taxon>Eurotiomycetidae</taxon>
        <taxon>Onygenales</taxon>
        <taxon>Ajellomycetaceae</taxon>
        <taxon>Helicocarpus</taxon>
    </lineage>
</organism>
<feature type="region of interest" description="Disordered" evidence="10">
    <location>
        <begin position="1"/>
        <end position="30"/>
    </location>
</feature>
<feature type="compositionally biased region" description="Polar residues" evidence="10">
    <location>
        <begin position="1"/>
        <end position="10"/>
    </location>
</feature>
<keyword evidence="8 11" id="KW-0472">Membrane</keyword>
<evidence type="ECO:0000256" key="1">
    <source>
        <dbReference type="ARBA" id="ARBA00004448"/>
    </source>
</evidence>
<reference evidence="13 14" key="1">
    <citation type="submission" date="2017-10" db="EMBL/GenBank/DDBJ databases">
        <title>Comparative genomics in systemic dimorphic fungi from Ajellomycetaceae.</title>
        <authorList>
            <person name="Munoz J.F."/>
            <person name="Mcewen J.G."/>
            <person name="Clay O.K."/>
            <person name="Cuomo C.A."/>
        </authorList>
    </citation>
    <scope>NUCLEOTIDE SEQUENCE [LARGE SCALE GENOMIC DNA]</scope>
    <source>
        <strain evidence="13 14">UAMH5409</strain>
    </source>
</reference>
<accession>A0A2B7WFW8</accession>
<keyword evidence="7" id="KW-0496">Mitochondrion</keyword>
<sequence length="478" mass="52530">LSTVTANKSFQLRPRIPTHNTSGPTRTSSWSPIFLQSAGLSARFNSTSTNPVTDPAAAASWDAFNKSTPSSSSGVDAIDSLSPADLSTVDISQIPEKLGYLKAIGLDYGWGPSAMTESVLEIMHIYGGLPWWGAAIALAALIRFGLFKPAIRANNATLRTQKVKHLTEPLLEQMRNASATGDSLGLQRASQQRKIINEENGIKASHIFWPMVQIPLGYGAFRVLRGMATLPVPGLDAESFLWIYDFTSRDPYFILPVATGLIMYQTVKMGAKIAPPSNHQAMMSSRAVLVGFPIVSTIATAWFPAIVQLFFATSSVLAGAQSAVFANPRCRAMLGMDPLPDPSPPGGPDASLSKQARIIDVKKNPDAGSQAESEVQQPSKVSFVDRALGSFQDQVKNTRQKMVDYAEKKRNGADKPETYADGTPKVRFSKKELERAAEYENLRREELALEREKRNKMKAMEIRRKKMEEKRRRREEGL</sequence>
<dbReference type="Pfam" id="PF02096">
    <property type="entry name" value="60KD_IMP"/>
    <property type="match status" value="1"/>
</dbReference>
<gene>
    <name evidence="13" type="ORF">AJ79_10042</name>
</gene>
<evidence type="ECO:0000256" key="11">
    <source>
        <dbReference type="SAM" id="Phobius"/>
    </source>
</evidence>
<evidence type="ECO:0000256" key="9">
    <source>
        <dbReference type="RuleBase" id="RU003945"/>
    </source>
</evidence>
<dbReference type="InterPro" id="IPR028055">
    <property type="entry name" value="YidC/Oxa/ALB_C"/>
</dbReference>
<dbReference type="InterPro" id="IPR001708">
    <property type="entry name" value="YidC/ALB3/OXA1/COX18"/>
</dbReference>
<keyword evidence="5" id="KW-0809">Transit peptide</keyword>
<evidence type="ECO:0000256" key="7">
    <source>
        <dbReference type="ARBA" id="ARBA00023128"/>
    </source>
</evidence>
<feature type="domain" description="Membrane insertase YidC/Oxa/ALB C-terminal" evidence="12">
    <location>
        <begin position="132"/>
        <end position="325"/>
    </location>
</feature>
<keyword evidence="3 9" id="KW-0812">Transmembrane</keyword>
<dbReference type="EMBL" id="PDNB01000342">
    <property type="protein sequence ID" value="PGG95474.1"/>
    <property type="molecule type" value="Genomic_DNA"/>
</dbReference>
<evidence type="ECO:0000256" key="4">
    <source>
        <dbReference type="ARBA" id="ARBA00022792"/>
    </source>
</evidence>
<dbReference type="GO" id="GO:0032977">
    <property type="term" value="F:membrane insertase activity"/>
    <property type="evidence" value="ECO:0007669"/>
    <property type="project" value="InterPro"/>
</dbReference>
<evidence type="ECO:0000256" key="3">
    <source>
        <dbReference type="ARBA" id="ARBA00022692"/>
    </source>
</evidence>
<feature type="transmembrane region" description="Helical" evidence="11">
    <location>
        <begin position="129"/>
        <end position="146"/>
    </location>
</feature>
<name>A0A2B7WFW8_9EURO</name>
<comment type="caution">
    <text evidence="13">The sequence shown here is derived from an EMBL/GenBank/DDBJ whole genome shotgun (WGS) entry which is preliminary data.</text>
</comment>
<dbReference type="PANTHER" id="PTHR12428:SF66">
    <property type="entry name" value="MITOCHONDRIAL INNER MEMBRANE PROTEIN OXA1L"/>
    <property type="match status" value="1"/>
</dbReference>
<dbReference type="Proteomes" id="UP000223968">
    <property type="component" value="Unassembled WGS sequence"/>
</dbReference>
<keyword evidence="4" id="KW-0999">Mitochondrion inner membrane</keyword>
<dbReference type="STRING" id="1447875.A0A2B7WFW8"/>
<evidence type="ECO:0000256" key="10">
    <source>
        <dbReference type="SAM" id="MobiDB-lite"/>
    </source>
</evidence>
<dbReference type="CDD" id="cd20069">
    <property type="entry name" value="5TM_Oxa1-like"/>
    <property type="match status" value="1"/>
</dbReference>